<evidence type="ECO:0000313" key="1">
    <source>
        <dbReference type="EMBL" id="MPC29729.1"/>
    </source>
</evidence>
<sequence length="85" mass="10131">MKLTPFGDRVLLICYRNIKTTSCTKKNYRFVHYFFKAESIRAEWQCSRLDDLAKTRRRNPDCIAFGFPEACLRGLLPEQLHRIVY</sequence>
<protein>
    <submittedName>
        <fullName evidence="1">Uncharacterized protein</fullName>
    </submittedName>
</protein>
<evidence type="ECO:0000313" key="2">
    <source>
        <dbReference type="Proteomes" id="UP000324222"/>
    </source>
</evidence>
<keyword evidence="2" id="KW-1185">Reference proteome</keyword>
<name>A0A5B7E8J0_PORTR</name>
<proteinExistence type="predicted"/>
<gene>
    <name evidence="1" type="ORF">E2C01_022977</name>
</gene>
<organism evidence="1 2">
    <name type="scientific">Portunus trituberculatus</name>
    <name type="common">Swimming crab</name>
    <name type="synonym">Neptunus trituberculatus</name>
    <dbReference type="NCBI Taxonomy" id="210409"/>
    <lineage>
        <taxon>Eukaryota</taxon>
        <taxon>Metazoa</taxon>
        <taxon>Ecdysozoa</taxon>
        <taxon>Arthropoda</taxon>
        <taxon>Crustacea</taxon>
        <taxon>Multicrustacea</taxon>
        <taxon>Malacostraca</taxon>
        <taxon>Eumalacostraca</taxon>
        <taxon>Eucarida</taxon>
        <taxon>Decapoda</taxon>
        <taxon>Pleocyemata</taxon>
        <taxon>Brachyura</taxon>
        <taxon>Eubrachyura</taxon>
        <taxon>Portunoidea</taxon>
        <taxon>Portunidae</taxon>
        <taxon>Portuninae</taxon>
        <taxon>Portunus</taxon>
    </lineage>
</organism>
<dbReference type="EMBL" id="VSRR010002126">
    <property type="protein sequence ID" value="MPC29729.1"/>
    <property type="molecule type" value="Genomic_DNA"/>
</dbReference>
<accession>A0A5B7E8J0</accession>
<dbReference type="Proteomes" id="UP000324222">
    <property type="component" value="Unassembled WGS sequence"/>
</dbReference>
<dbReference type="AlphaFoldDB" id="A0A5B7E8J0"/>
<reference evidence="1 2" key="1">
    <citation type="submission" date="2019-05" db="EMBL/GenBank/DDBJ databases">
        <title>Another draft genome of Portunus trituberculatus and its Hox gene families provides insights of decapod evolution.</title>
        <authorList>
            <person name="Jeong J.-H."/>
            <person name="Song I."/>
            <person name="Kim S."/>
            <person name="Choi T."/>
            <person name="Kim D."/>
            <person name="Ryu S."/>
            <person name="Kim W."/>
        </authorList>
    </citation>
    <scope>NUCLEOTIDE SEQUENCE [LARGE SCALE GENOMIC DNA]</scope>
    <source>
        <tissue evidence="1">Muscle</tissue>
    </source>
</reference>
<comment type="caution">
    <text evidence="1">The sequence shown here is derived from an EMBL/GenBank/DDBJ whole genome shotgun (WGS) entry which is preliminary data.</text>
</comment>